<dbReference type="Proteomes" id="UP000675920">
    <property type="component" value="Unplaced"/>
</dbReference>
<feature type="transmembrane region" description="Helical" evidence="7">
    <location>
        <begin position="12"/>
        <end position="31"/>
    </location>
</feature>
<evidence type="ECO:0000256" key="2">
    <source>
        <dbReference type="ARBA" id="ARBA00007430"/>
    </source>
</evidence>
<feature type="transmembrane region" description="Helical" evidence="7">
    <location>
        <begin position="252"/>
        <end position="268"/>
    </location>
</feature>
<sequence length="429" mass="44551">MMSPRLRTDLLAVYLAYAFRYLYPLVLLPFYGRTLGAEGYGTVMAGLSLSNTLWMLVTWGLPSLGGRDTALAGDDRPTRARILAGQLSGRLLLALPVALTGAVALSASPVLSGLPGAALAVLLLGCSAGFNLGWYYTATQRARTSVHIEVFGFALSLALLLGCVRGPEDASLVLWLLLLSCLGQLGIAYWLVRAEFAGARPTLAAGADAVRQSTTLFIYSGTSVLLITSSTYLLSLLAPAGEVGAFGVAERLISAGLSLMGPASQILFPRITRLVADDPDAANRATRRILAVFAGGALLALLVTLAAAPLVIGLLVGARFEGAVPVLRLLAFVLPVAAATQVLGNYFLIPRQQDGTLARAAIVSALVNLGCAVPLASHWGALGMAAARLAGEIVLLGLVLAGIRRAGLLGQLLGRRDATGDADTARQAR</sequence>
<feature type="transmembrane region" description="Helical" evidence="7">
    <location>
        <begin position="117"/>
        <end position="136"/>
    </location>
</feature>
<comment type="similarity">
    <text evidence="2">Belongs to the polysaccharide synthase family.</text>
</comment>
<feature type="transmembrane region" description="Helical" evidence="7">
    <location>
        <begin position="148"/>
        <end position="167"/>
    </location>
</feature>
<reference evidence="9" key="1">
    <citation type="journal article" date="1996" name="J. Bacteriol.">
        <title>An O-antigen processing function for Wzx (RfbX): a promising candidate for O-unit flippase.</title>
        <authorList>
            <person name="Liu D."/>
            <person name="Cole R.A."/>
            <person name="Reeves P.R."/>
        </authorList>
    </citation>
    <scope>NUCLEOTIDE SEQUENCE</scope>
</reference>
<evidence type="ECO:0000256" key="6">
    <source>
        <dbReference type="ARBA" id="ARBA00023136"/>
    </source>
</evidence>
<dbReference type="OrthoDB" id="8990394at2"/>
<keyword evidence="5 7" id="KW-1133">Transmembrane helix</keyword>
<feature type="transmembrane region" description="Helical" evidence="7">
    <location>
        <begin position="289"/>
        <end position="317"/>
    </location>
</feature>
<keyword evidence="4 7" id="KW-0812">Transmembrane</keyword>
<organism evidence="8 9">
    <name type="scientific">Derxia gummosa DSM 723</name>
    <dbReference type="NCBI Taxonomy" id="1121388"/>
    <lineage>
        <taxon>Bacteria</taxon>
        <taxon>Pseudomonadati</taxon>
        <taxon>Pseudomonadota</taxon>
        <taxon>Betaproteobacteria</taxon>
        <taxon>Burkholderiales</taxon>
        <taxon>Alcaligenaceae</taxon>
        <taxon>Derxia</taxon>
    </lineage>
</organism>
<feature type="transmembrane region" description="Helical" evidence="7">
    <location>
        <begin position="385"/>
        <end position="403"/>
    </location>
</feature>
<protein>
    <submittedName>
        <fullName evidence="9">Lipopolysaccharide biosynthesis protein</fullName>
    </submittedName>
</protein>
<feature type="transmembrane region" description="Helical" evidence="7">
    <location>
        <begin position="173"/>
        <end position="192"/>
    </location>
</feature>
<proteinExistence type="inferred from homology"/>
<dbReference type="InterPro" id="IPR002797">
    <property type="entry name" value="Polysacc_synth"/>
</dbReference>
<feature type="transmembrane region" description="Helical" evidence="7">
    <location>
        <begin position="360"/>
        <end position="379"/>
    </location>
</feature>
<dbReference type="PANTHER" id="PTHR30250">
    <property type="entry name" value="PST FAMILY PREDICTED COLANIC ACID TRANSPORTER"/>
    <property type="match status" value="1"/>
</dbReference>
<feature type="transmembrane region" description="Helical" evidence="7">
    <location>
        <begin position="43"/>
        <end position="61"/>
    </location>
</feature>
<keyword evidence="3" id="KW-1003">Cell membrane</keyword>
<dbReference type="RefSeq" id="WP_051378833.1">
    <property type="nucleotide sequence ID" value="NZ_AXWS01000014.1"/>
</dbReference>
<evidence type="ECO:0000256" key="7">
    <source>
        <dbReference type="SAM" id="Phobius"/>
    </source>
</evidence>
<evidence type="ECO:0000256" key="5">
    <source>
        <dbReference type="ARBA" id="ARBA00022989"/>
    </source>
</evidence>
<dbReference type="AlphaFoldDB" id="A0A8B6X9N7"/>
<keyword evidence="6 7" id="KW-0472">Membrane</keyword>
<name>A0A8B6X9N7_9BURK</name>
<feature type="transmembrane region" description="Helical" evidence="7">
    <location>
        <begin position="329"/>
        <end position="348"/>
    </location>
</feature>
<evidence type="ECO:0000313" key="8">
    <source>
        <dbReference type="Proteomes" id="UP000675920"/>
    </source>
</evidence>
<feature type="transmembrane region" description="Helical" evidence="7">
    <location>
        <begin position="216"/>
        <end position="240"/>
    </location>
</feature>
<keyword evidence="8" id="KW-1185">Reference proteome</keyword>
<reference evidence="9" key="3">
    <citation type="submission" date="2025-08" db="UniProtKB">
        <authorList>
            <consortium name="RefSeq"/>
        </authorList>
    </citation>
    <scope>IDENTIFICATION</scope>
</reference>
<evidence type="ECO:0000313" key="9">
    <source>
        <dbReference type="RefSeq" id="WP_051378833.1"/>
    </source>
</evidence>
<evidence type="ECO:0000256" key="1">
    <source>
        <dbReference type="ARBA" id="ARBA00004651"/>
    </source>
</evidence>
<dbReference type="Pfam" id="PF01943">
    <property type="entry name" value="Polysacc_synt"/>
    <property type="match status" value="1"/>
</dbReference>
<evidence type="ECO:0000256" key="4">
    <source>
        <dbReference type="ARBA" id="ARBA00022692"/>
    </source>
</evidence>
<evidence type="ECO:0000256" key="3">
    <source>
        <dbReference type="ARBA" id="ARBA00022475"/>
    </source>
</evidence>
<dbReference type="GO" id="GO:0005886">
    <property type="term" value="C:plasma membrane"/>
    <property type="evidence" value="ECO:0007669"/>
    <property type="project" value="UniProtKB-SubCell"/>
</dbReference>
<comment type="subcellular location">
    <subcellularLocation>
        <location evidence="1">Cell membrane</location>
        <topology evidence="1">Multi-pass membrane protein</topology>
    </subcellularLocation>
</comment>
<reference evidence="9" key="2">
    <citation type="journal article" date="2003" name="Carbohydr. Res.">
        <title>Biosynthesis of O-antigens: genes and pathways involved in nucleotide sugar precursor synthesis and O-antigen assembly.</title>
        <authorList>
            <person name="Samuel G."/>
            <person name="Reeves P."/>
        </authorList>
    </citation>
    <scope>NUCLEOTIDE SEQUENCE</scope>
</reference>
<dbReference type="PANTHER" id="PTHR30250:SF10">
    <property type="entry name" value="LIPOPOLYSACCHARIDE BIOSYNTHESIS PROTEIN WZXC"/>
    <property type="match status" value="1"/>
</dbReference>
<accession>A0A8B6X9N7</accession>
<dbReference type="InterPro" id="IPR050833">
    <property type="entry name" value="Poly_Biosynth_Transport"/>
</dbReference>